<reference evidence="2 3" key="1">
    <citation type="submission" date="2017-09" db="EMBL/GenBank/DDBJ databases">
        <authorList>
            <person name="Ehlers B."/>
            <person name="Leendertz F.H."/>
        </authorList>
    </citation>
    <scope>NUCLEOTIDE SEQUENCE [LARGE SCALE GENOMIC DNA]</scope>
    <source>
        <strain evidence="2 3">CGMCC 1.10978</strain>
    </source>
</reference>
<protein>
    <submittedName>
        <fullName evidence="2">Uncharacterized protein</fullName>
    </submittedName>
</protein>
<evidence type="ECO:0000313" key="3">
    <source>
        <dbReference type="Proteomes" id="UP000219374"/>
    </source>
</evidence>
<sequence>MSIQSKARREAKKRKAIKARNQAQLNAPAIEPHAELRNPQGELLAGIVRRAGVWVLGMHGQIAGSSDSAAEVLAMIKRVAAAHEAQDQPVRLAYSDELRDTADLEAAAQGMSLEDYEKKLEEEMCANSAADPGEGGEGDQAGSNTEDSQQTPD</sequence>
<feature type="region of interest" description="Disordered" evidence="1">
    <location>
        <begin position="1"/>
        <end position="22"/>
    </location>
</feature>
<evidence type="ECO:0000256" key="1">
    <source>
        <dbReference type="SAM" id="MobiDB-lite"/>
    </source>
</evidence>
<dbReference type="Proteomes" id="UP000219374">
    <property type="component" value="Unassembled WGS sequence"/>
</dbReference>
<feature type="region of interest" description="Disordered" evidence="1">
    <location>
        <begin position="121"/>
        <end position="153"/>
    </location>
</feature>
<keyword evidence="3" id="KW-1185">Reference proteome</keyword>
<dbReference type="RefSeq" id="WP_097123681.1">
    <property type="nucleotide sequence ID" value="NZ_OCND01000016.1"/>
</dbReference>
<evidence type="ECO:0000313" key="2">
    <source>
        <dbReference type="EMBL" id="SOD57707.1"/>
    </source>
</evidence>
<dbReference type="EMBL" id="OCND01000016">
    <property type="protein sequence ID" value="SOD57707.1"/>
    <property type="molecule type" value="Genomic_DNA"/>
</dbReference>
<dbReference type="OrthoDB" id="5976053at2"/>
<gene>
    <name evidence="2" type="ORF">SAMN06296416_11610</name>
</gene>
<organism evidence="2 3">
    <name type="scientific">Pseudoxanthomonas wuyuanensis</name>
    <dbReference type="NCBI Taxonomy" id="1073196"/>
    <lineage>
        <taxon>Bacteria</taxon>
        <taxon>Pseudomonadati</taxon>
        <taxon>Pseudomonadota</taxon>
        <taxon>Gammaproteobacteria</taxon>
        <taxon>Lysobacterales</taxon>
        <taxon>Lysobacteraceae</taxon>
        <taxon>Pseudoxanthomonas</taxon>
    </lineage>
</organism>
<proteinExistence type="predicted"/>
<accession>A0A286DG44</accession>
<feature type="compositionally biased region" description="Basic residues" evidence="1">
    <location>
        <begin position="9"/>
        <end position="18"/>
    </location>
</feature>
<feature type="compositionally biased region" description="Polar residues" evidence="1">
    <location>
        <begin position="141"/>
        <end position="153"/>
    </location>
</feature>
<dbReference type="AlphaFoldDB" id="A0A286DG44"/>
<name>A0A286DG44_9GAMM</name>